<keyword evidence="3" id="KW-1185">Reference proteome</keyword>
<organism evidence="2 3">
    <name type="scientific">Posidoniimonas polymericola</name>
    <dbReference type="NCBI Taxonomy" id="2528002"/>
    <lineage>
        <taxon>Bacteria</taxon>
        <taxon>Pseudomonadati</taxon>
        <taxon>Planctomycetota</taxon>
        <taxon>Planctomycetia</taxon>
        <taxon>Pirellulales</taxon>
        <taxon>Lacipirellulaceae</taxon>
        <taxon>Posidoniimonas</taxon>
    </lineage>
</organism>
<name>A0A5C5ZEM4_9BACT</name>
<feature type="region of interest" description="Disordered" evidence="1">
    <location>
        <begin position="62"/>
        <end position="88"/>
    </location>
</feature>
<proteinExistence type="predicted"/>
<reference evidence="2 3" key="1">
    <citation type="submission" date="2019-02" db="EMBL/GenBank/DDBJ databases">
        <title>Deep-cultivation of Planctomycetes and their phenomic and genomic characterization uncovers novel biology.</title>
        <authorList>
            <person name="Wiegand S."/>
            <person name="Jogler M."/>
            <person name="Boedeker C."/>
            <person name="Pinto D."/>
            <person name="Vollmers J."/>
            <person name="Rivas-Marin E."/>
            <person name="Kohn T."/>
            <person name="Peeters S.H."/>
            <person name="Heuer A."/>
            <person name="Rast P."/>
            <person name="Oberbeckmann S."/>
            <person name="Bunk B."/>
            <person name="Jeske O."/>
            <person name="Meyerdierks A."/>
            <person name="Storesund J.E."/>
            <person name="Kallscheuer N."/>
            <person name="Luecker S."/>
            <person name="Lage O.M."/>
            <person name="Pohl T."/>
            <person name="Merkel B.J."/>
            <person name="Hornburger P."/>
            <person name="Mueller R.-W."/>
            <person name="Bruemmer F."/>
            <person name="Labrenz M."/>
            <person name="Spormann A.M."/>
            <person name="Op Den Camp H."/>
            <person name="Overmann J."/>
            <person name="Amann R."/>
            <person name="Jetten M.S.M."/>
            <person name="Mascher T."/>
            <person name="Medema M.H."/>
            <person name="Devos D.P."/>
            <person name="Kaster A.-K."/>
            <person name="Ovreas L."/>
            <person name="Rohde M."/>
            <person name="Galperin M.Y."/>
            <person name="Jogler C."/>
        </authorList>
    </citation>
    <scope>NUCLEOTIDE SEQUENCE [LARGE SCALE GENOMIC DNA]</scope>
    <source>
        <strain evidence="2 3">Pla123a</strain>
    </source>
</reference>
<evidence type="ECO:0000256" key="1">
    <source>
        <dbReference type="SAM" id="MobiDB-lite"/>
    </source>
</evidence>
<dbReference type="EMBL" id="SJPO01000001">
    <property type="protein sequence ID" value="TWT85605.1"/>
    <property type="molecule type" value="Genomic_DNA"/>
</dbReference>
<evidence type="ECO:0000313" key="2">
    <source>
        <dbReference type="EMBL" id="TWT85605.1"/>
    </source>
</evidence>
<evidence type="ECO:0000313" key="3">
    <source>
        <dbReference type="Proteomes" id="UP000318478"/>
    </source>
</evidence>
<sequence>MPTEPDETFNLVCELLDGSDSDEVHRRLLANLDADPMARRSFSDALQVHCLLEWLVTDELNRVDRPQGVPTPASSRLPGQRPETERRR</sequence>
<gene>
    <name evidence="2" type="ORF">Pla123a_04120</name>
</gene>
<accession>A0A5C5ZEM4</accession>
<dbReference type="OrthoDB" id="9977007at2"/>
<dbReference type="RefSeq" id="WP_146583861.1">
    <property type="nucleotide sequence ID" value="NZ_SJPO01000001.1"/>
</dbReference>
<comment type="caution">
    <text evidence="2">The sequence shown here is derived from an EMBL/GenBank/DDBJ whole genome shotgun (WGS) entry which is preliminary data.</text>
</comment>
<dbReference type="AlphaFoldDB" id="A0A5C5ZEM4"/>
<dbReference type="Proteomes" id="UP000318478">
    <property type="component" value="Unassembled WGS sequence"/>
</dbReference>
<protein>
    <submittedName>
        <fullName evidence="2">Uncharacterized protein</fullName>
    </submittedName>
</protein>